<dbReference type="EMBL" id="MGDD01000166">
    <property type="protein sequence ID" value="OGL45650.1"/>
    <property type="molecule type" value="Genomic_DNA"/>
</dbReference>
<feature type="domain" description="XdhC Rossmann" evidence="2">
    <location>
        <begin position="106"/>
        <end position="248"/>
    </location>
</feature>
<gene>
    <name evidence="3" type="ORF">A2161_16910</name>
</gene>
<comment type="caution">
    <text evidence="3">The sequence shown here is derived from an EMBL/GenBank/DDBJ whole genome shotgun (WGS) entry which is preliminary data.</text>
</comment>
<dbReference type="PANTHER" id="PTHR30388">
    <property type="entry name" value="ALDEHYDE OXIDOREDUCTASE MOLYBDENUM COFACTOR ASSEMBLY PROTEIN"/>
    <property type="match status" value="1"/>
</dbReference>
<evidence type="ECO:0000313" key="3">
    <source>
        <dbReference type="EMBL" id="OGL45650.1"/>
    </source>
</evidence>
<dbReference type="InterPro" id="IPR052698">
    <property type="entry name" value="MoCofactor_Util/Proc"/>
</dbReference>
<dbReference type="InterPro" id="IPR027051">
    <property type="entry name" value="XdhC_Rossmann_dom"/>
</dbReference>
<sequence>MENIYEEIFRLIKEDGRGAIVTVIKVKGSSPQIVGAKMLVRENGTITGTVGGGIMEAKALENALQVIKSQIPETISIDLTGKSEDGPICGGMAELFIEPIKVMPRIVIFGAGHVGTSVSKIALICGFRVVVADDREEWANFDRLHGINELVVKPFEEVFDHVRLEPSDFVVIVTRGHAYDELCLEKSIKSPLTYLGMIGSKQKIAQIYKNLEQKGIEKNLLEKVHAPIGVEIAAITPAEIAISIMAEIIKIYRQNKVQSKTCQS</sequence>
<reference evidence="3 4" key="1">
    <citation type="journal article" date="2016" name="Nat. Commun.">
        <title>Thousands of microbial genomes shed light on interconnected biogeochemical processes in an aquifer system.</title>
        <authorList>
            <person name="Anantharaman K."/>
            <person name="Brown C.T."/>
            <person name="Hug L.A."/>
            <person name="Sharon I."/>
            <person name="Castelle C.J."/>
            <person name="Probst A.J."/>
            <person name="Thomas B.C."/>
            <person name="Singh A."/>
            <person name="Wilkins M.J."/>
            <person name="Karaoz U."/>
            <person name="Brodie E.L."/>
            <person name="Williams K.H."/>
            <person name="Hubbard S.S."/>
            <person name="Banfield J.F."/>
        </authorList>
    </citation>
    <scope>NUCLEOTIDE SEQUENCE [LARGE SCALE GENOMIC DNA]</scope>
</reference>
<dbReference type="Pfam" id="PF02625">
    <property type="entry name" value="XdhC_CoxI"/>
    <property type="match status" value="1"/>
</dbReference>
<dbReference type="AlphaFoldDB" id="A0A1F7RW63"/>
<accession>A0A1F7RW63</accession>
<dbReference type="Pfam" id="PF13478">
    <property type="entry name" value="XdhC_C"/>
    <property type="match status" value="1"/>
</dbReference>
<dbReference type="InterPro" id="IPR003777">
    <property type="entry name" value="XdhC_CoxI"/>
</dbReference>
<proteinExistence type="predicted"/>
<name>A0A1F7RW63_9BACT</name>
<organism evidence="3 4">
    <name type="scientific">Candidatus Schekmanbacteria bacterium RBG_13_48_7</name>
    <dbReference type="NCBI Taxonomy" id="1817878"/>
    <lineage>
        <taxon>Bacteria</taxon>
        <taxon>Candidatus Schekmaniibacteriota</taxon>
    </lineage>
</organism>
<evidence type="ECO:0000259" key="1">
    <source>
        <dbReference type="Pfam" id="PF02625"/>
    </source>
</evidence>
<feature type="domain" description="XdhC- CoxI" evidence="1">
    <location>
        <begin position="12"/>
        <end position="77"/>
    </location>
</feature>
<dbReference type="Gene3D" id="3.40.50.720">
    <property type="entry name" value="NAD(P)-binding Rossmann-like Domain"/>
    <property type="match status" value="1"/>
</dbReference>
<evidence type="ECO:0000313" key="4">
    <source>
        <dbReference type="Proteomes" id="UP000179266"/>
    </source>
</evidence>
<dbReference type="InterPro" id="IPR036291">
    <property type="entry name" value="NAD(P)-bd_dom_sf"/>
</dbReference>
<evidence type="ECO:0008006" key="5">
    <source>
        <dbReference type="Google" id="ProtNLM"/>
    </source>
</evidence>
<dbReference type="SUPFAM" id="SSF51735">
    <property type="entry name" value="NAD(P)-binding Rossmann-fold domains"/>
    <property type="match status" value="1"/>
</dbReference>
<dbReference type="PANTHER" id="PTHR30388:SF6">
    <property type="entry name" value="XANTHINE DEHYDROGENASE SUBUNIT A-RELATED"/>
    <property type="match status" value="1"/>
</dbReference>
<evidence type="ECO:0000259" key="2">
    <source>
        <dbReference type="Pfam" id="PF13478"/>
    </source>
</evidence>
<protein>
    <recommendedName>
        <fullName evidence="5">Xanthine dehydrogenase</fullName>
    </recommendedName>
</protein>
<dbReference type="Proteomes" id="UP000179266">
    <property type="component" value="Unassembled WGS sequence"/>
</dbReference>